<dbReference type="SUPFAM" id="SSF103473">
    <property type="entry name" value="MFS general substrate transporter"/>
    <property type="match status" value="1"/>
</dbReference>
<dbReference type="GO" id="GO:0022857">
    <property type="term" value="F:transmembrane transporter activity"/>
    <property type="evidence" value="ECO:0007669"/>
    <property type="project" value="TreeGrafter"/>
</dbReference>
<dbReference type="STRING" id="452589.G9NK88"/>
<gene>
    <name evidence="7" type="ORF">TRIATDRAFT_185546</name>
</gene>
<feature type="transmembrane region" description="Helical" evidence="6">
    <location>
        <begin position="7"/>
        <end position="27"/>
    </location>
</feature>
<evidence type="ECO:0000256" key="6">
    <source>
        <dbReference type="SAM" id="Phobius"/>
    </source>
</evidence>
<dbReference type="PANTHER" id="PTHR23502">
    <property type="entry name" value="MAJOR FACILITATOR SUPERFAMILY"/>
    <property type="match status" value="1"/>
</dbReference>
<dbReference type="AlphaFoldDB" id="G9NK88"/>
<keyword evidence="2" id="KW-0813">Transport</keyword>
<accession>G9NK88</accession>
<dbReference type="OMA" id="VTHWASS"/>
<keyword evidence="5 6" id="KW-0472">Membrane</keyword>
<dbReference type="OrthoDB" id="9986881at2759"/>
<keyword evidence="8" id="KW-1185">Reference proteome</keyword>
<evidence type="ECO:0000313" key="8">
    <source>
        <dbReference type="Proteomes" id="UP000005426"/>
    </source>
</evidence>
<evidence type="ECO:0000256" key="5">
    <source>
        <dbReference type="ARBA" id="ARBA00023136"/>
    </source>
</evidence>
<evidence type="ECO:0000313" key="7">
    <source>
        <dbReference type="EMBL" id="EHK49306.1"/>
    </source>
</evidence>
<keyword evidence="3 6" id="KW-0812">Transmembrane</keyword>
<sequence length="133" mass="14503">PEWRQPEAMVGGILFAGGLFWLGWSGYREEVHWIVPIIGGAVTGFGISLVFLRQFNYLIDVYTILAASALAANVSLRSILGAVFPLFASYVFKGIGIQWSLTLLGCVTSLLALVPFVLHVKGAQICRISKYTP</sequence>
<comment type="caution">
    <text evidence="7">The sequence shown here is derived from an EMBL/GenBank/DDBJ whole genome shotgun (WGS) entry which is preliminary data.</text>
</comment>
<feature type="transmembrane region" description="Helical" evidence="6">
    <location>
        <begin position="64"/>
        <end position="87"/>
    </location>
</feature>
<dbReference type="GO" id="GO:0005886">
    <property type="term" value="C:plasma membrane"/>
    <property type="evidence" value="ECO:0007669"/>
    <property type="project" value="TreeGrafter"/>
</dbReference>
<dbReference type="eggNOG" id="KOG0255">
    <property type="taxonomic scope" value="Eukaryota"/>
</dbReference>
<organism evidence="7 8">
    <name type="scientific">Hypocrea atroviridis (strain ATCC 20476 / IMI 206040)</name>
    <name type="common">Trichoderma atroviride</name>
    <dbReference type="NCBI Taxonomy" id="452589"/>
    <lineage>
        <taxon>Eukaryota</taxon>
        <taxon>Fungi</taxon>
        <taxon>Dikarya</taxon>
        <taxon>Ascomycota</taxon>
        <taxon>Pezizomycotina</taxon>
        <taxon>Sordariomycetes</taxon>
        <taxon>Hypocreomycetidae</taxon>
        <taxon>Hypocreales</taxon>
        <taxon>Hypocreaceae</taxon>
        <taxon>Trichoderma</taxon>
    </lineage>
</organism>
<dbReference type="EMBL" id="ABDG02000017">
    <property type="protein sequence ID" value="EHK49306.1"/>
    <property type="molecule type" value="Genomic_DNA"/>
</dbReference>
<dbReference type="Proteomes" id="UP000005426">
    <property type="component" value="Unassembled WGS sequence"/>
</dbReference>
<dbReference type="PANTHER" id="PTHR23502:SF31">
    <property type="entry name" value="POLYAMINE TRANSPORTER 1"/>
    <property type="match status" value="1"/>
</dbReference>
<evidence type="ECO:0000256" key="3">
    <source>
        <dbReference type="ARBA" id="ARBA00022692"/>
    </source>
</evidence>
<keyword evidence="4 6" id="KW-1133">Transmembrane helix</keyword>
<evidence type="ECO:0000256" key="2">
    <source>
        <dbReference type="ARBA" id="ARBA00022448"/>
    </source>
</evidence>
<feature type="non-terminal residue" evidence="7">
    <location>
        <position position="133"/>
    </location>
</feature>
<protein>
    <recommendedName>
        <fullName evidence="9">Major facilitator superfamily (MFS) profile domain-containing protein</fullName>
    </recommendedName>
</protein>
<feature type="transmembrane region" description="Helical" evidence="6">
    <location>
        <begin position="33"/>
        <end position="52"/>
    </location>
</feature>
<proteinExistence type="predicted"/>
<feature type="transmembrane region" description="Helical" evidence="6">
    <location>
        <begin position="99"/>
        <end position="120"/>
    </location>
</feature>
<reference evidence="7 8" key="1">
    <citation type="journal article" date="2011" name="Genome Biol.">
        <title>Comparative genome sequence analysis underscores mycoparasitism as the ancestral life style of Trichoderma.</title>
        <authorList>
            <person name="Kubicek C.P."/>
            <person name="Herrera-Estrella A."/>
            <person name="Seidl-Seiboth V."/>
            <person name="Martinez D.A."/>
            <person name="Druzhinina I.S."/>
            <person name="Thon M."/>
            <person name="Zeilinger S."/>
            <person name="Casas-Flores S."/>
            <person name="Horwitz B.A."/>
            <person name="Mukherjee P.K."/>
            <person name="Mukherjee M."/>
            <person name="Kredics L."/>
            <person name="Alcaraz L.D."/>
            <person name="Aerts A."/>
            <person name="Antal Z."/>
            <person name="Atanasova L."/>
            <person name="Cervantes-Badillo M.G."/>
            <person name="Challacombe J."/>
            <person name="Chertkov O."/>
            <person name="McCluskey K."/>
            <person name="Coulpier F."/>
            <person name="Deshpande N."/>
            <person name="von Doehren H."/>
            <person name="Ebbole D.J."/>
            <person name="Esquivel-Naranjo E.U."/>
            <person name="Fekete E."/>
            <person name="Flipphi M."/>
            <person name="Glaser F."/>
            <person name="Gomez-Rodriguez E.Y."/>
            <person name="Gruber S."/>
            <person name="Han C."/>
            <person name="Henrissat B."/>
            <person name="Hermosa R."/>
            <person name="Hernandez-Onate M."/>
            <person name="Karaffa L."/>
            <person name="Kosti I."/>
            <person name="Le Crom S."/>
            <person name="Lindquist E."/>
            <person name="Lucas S."/>
            <person name="Luebeck M."/>
            <person name="Luebeck P.S."/>
            <person name="Margeot A."/>
            <person name="Metz B."/>
            <person name="Misra M."/>
            <person name="Nevalainen H."/>
            <person name="Omann M."/>
            <person name="Packer N."/>
            <person name="Perrone G."/>
            <person name="Uresti-Rivera E.E."/>
            <person name="Salamov A."/>
            <person name="Schmoll M."/>
            <person name="Seiboth B."/>
            <person name="Shapiro H."/>
            <person name="Sukno S."/>
            <person name="Tamayo-Ramos J.A."/>
            <person name="Tisch D."/>
            <person name="Wiest A."/>
            <person name="Wilkinson H.H."/>
            <person name="Zhang M."/>
            <person name="Coutinho P.M."/>
            <person name="Kenerley C.M."/>
            <person name="Monte E."/>
            <person name="Baker S.E."/>
            <person name="Grigoriev I.V."/>
        </authorList>
    </citation>
    <scope>NUCLEOTIDE SEQUENCE [LARGE SCALE GENOMIC DNA]</scope>
    <source>
        <strain evidence="8">ATCC 20476 / IMI 206040</strain>
    </source>
</reference>
<dbReference type="HOGENOM" id="CLU_008455_5_2_1"/>
<name>G9NK88_HYPAI</name>
<dbReference type="Gene3D" id="1.20.1250.20">
    <property type="entry name" value="MFS general substrate transporter like domains"/>
    <property type="match status" value="1"/>
</dbReference>
<evidence type="ECO:0000256" key="4">
    <source>
        <dbReference type="ARBA" id="ARBA00022989"/>
    </source>
</evidence>
<dbReference type="InterPro" id="IPR036259">
    <property type="entry name" value="MFS_trans_sf"/>
</dbReference>
<evidence type="ECO:0008006" key="9">
    <source>
        <dbReference type="Google" id="ProtNLM"/>
    </source>
</evidence>
<comment type="subcellular location">
    <subcellularLocation>
        <location evidence="1">Membrane</location>
        <topology evidence="1">Multi-pass membrane protein</topology>
    </subcellularLocation>
</comment>
<feature type="non-terminal residue" evidence="7">
    <location>
        <position position="1"/>
    </location>
</feature>
<evidence type="ECO:0000256" key="1">
    <source>
        <dbReference type="ARBA" id="ARBA00004141"/>
    </source>
</evidence>